<comment type="caution">
    <text evidence="11">The sequence shown here is derived from an EMBL/GenBank/DDBJ whole genome shotgun (WGS) entry which is preliminary data.</text>
</comment>
<evidence type="ECO:0000256" key="1">
    <source>
        <dbReference type="ARBA" id="ARBA00003741"/>
    </source>
</evidence>
<evidence type="ECO:0000256" key="8">
    <source>
        <dbReference type="ARBA" id="ARBA00048924"/>
    </source>
</evidence>
<evidence type="ECO:0000256" key="9">
    <source>
        <dbReference type="RuleBase" id="RU365045"/>
    </source>
</evidence>
<gene>
    <name evidence="9 11" type="primary">ectA</name>
    <name evidence="11" type="ORF">QYF68_25065</name>
</gene>
<comment type="pathway">
    <text evidence="2 9">Amine and polyamine biosynthesis; ectoine biosynthesis; L-ectoine from L-aspartate 4-semialdehyde: step 2/3.</text>
</comment>
<evidence type="ECO:0000313" key="11">
    <source>
        <dbReference type="EMBL" id="MDN4521068.1"/>
    </source>
</evidence>
<dbReference type="Proteomes" id="UP001172687">
    <property type="component" value="Unassembled WGS sequence"/>
</dbReference>
<dbReference type="Gene3D" id="3.40.630.30">
    <property type="match status" value="1"/>
</dbReference>
<dbReference type="Pfam" id="PF00583">
    <property type="entry name" value="Acetyltransf_1"/>
    <property type="match status" value="1"/>
</dbReference>
<dbReference type="InterPro" id="IPR016181">
    <property type="entry name" value="Acyl_CoA_acyltransferase"/>
</dbReference>
<keyword evidence="6 9" id="KW-0808">Transferase</keyword>
<dbReference type="SUPFAM" id="SSF55729">
    <property type="entry name" value="Acyl-CoA N-acyltransferases (Nat)"/>
    <property type="match status" value="1"/>
</dbReference>
<name>A0ABT8HJZ3_MYCAO</name>
<evidence type="ECO:0000256" key="7">
    <source>
        <dbReference type="ARBA" id="ARBA00023315"/>
    </source>
</evidence>
<proteinExistence type="inferred from homology"/>
<dbReference type="InterPro" id="IPR012772">
    <property type="entry name" value="Ectoine_EctA"/>
</dbReference>
<reference evidence="11" key="1">
    <citation type="submission" date="2023-07" db="EMBL/GenBank/DDBJ databases">
        <title>Degradation of tert-butanol by M. austroafricanum TBA100.</title>
        <authorList>
            <person name="Helbich S."/>
            <person name="Vainshtein Y."/>
        </authorList>
    </citation>
    <scope>NUCLEOTIDE SEQUENCE</scope>
    <source>
        <strain evidence="11">TBA100</strain>
    </source>
</reference>
<keyword evidence="12" id="KW-1185">Reference proteome</keyword>
<evidence type="ECO:0000256" key="4">
    <source>
        <dbReference type="ARBA" id="ARBA00012355"/>
    </source>
</evidence>
<dbReference type="GO" id="GO:0033816">
    <property type="term" value="F:diaminobutyrate acetyltransferase activity"/>
    <property type="evidence" value="ECO:0007669"/>
    <property type="project" value="UniProtKB-EC"/>
</dbReference>
<evidence type="ECO:0000256" key="5">
    <source>
        <dbReference type="ARBA" id="ARBA00017935"/>
    </source>
</evidence>
<dbReference type="CDD" id="cd04301">
    <property type="entry name" value="NAT_SF"/>
    <property type="match status" value="1"/>
</dbReference>
<evidence type="ECO:0000256" key="2">
    <source>
        <dbReference type="ARBA" id="ARBA00004978"/>
    </source>
</evidence>
<protein>
    <recommendedName>
        <fullName evidence="5 9">L-2,4-diaminobutyric acid acetyltransferase</fullName>
        <shortName evidence="9">DABA acetyltransferase</shortName>
        <ecNumber evidence="4 9">2.3.1.178</ecNumber>
    </recommendedName>
</protein>
<accession>A0ABT8HJZ3</accession>
<dbReference type="RefSeq" id="WP_208676999.1">
    <property type="nucleotide sequence ID" value="NZ_CP070380.1"/>
</dbReference>
<comment type="function">
    <text evidence="1 9">Catalyzes the acetylation of L-2,4-diaminobutyrate (DABA) to gamma-N-acetyl-alpha,gamma-diaminobutyric acid (ADABA) with acetyl coenzyme A.</text>
</comment>
<dbReference type="EMBL" id="JAUHTC010000086">
    <property type="protein sequence ID" value="MDN4521068.1"/>
    <property type="molecule type" value="Genomic_DNA"/>
</dbReference>
<sequence length="194" mass="21253">MSRGAGIASRTWTTAAKSTVVRSNSWARFLRRPSDRDAIAMHRLVADTRVLDVNSTYTYLLMATDFADTTIVADRDGELCGLITAYHPPVRPEVLFVWQVAVAESARGTGLAGVMLDTLVDRVRRDRHGHPVTVEATVSPDNTASRAFFGAFAKRHGVLLVEQPHFTSAQLDSDGNHEDEPLLRIGPIATPMVD</sequence>
<feature type="domain" description="N-acetyltransferase" evidence="10">
    <location>
        <begin position="28"/>
        <end position="194"/>
    </location>
</feature>
<dbReference type="PROSITE" id="PS51186">
    <property type="entry name" value="GNAT"/>
    <property type="match status" value="1"/>
</dbReference>
<dbReference type="InterPro" id="IPR000182">
    <property type="entry name" value="GNAT_dom"/>
</dbReference>
<dbReference type="NCBIfam" id="TIGR02406">
    <property type="entry name" value="ectoine_EctA"/>
    <property type="match status" value="1"/>
</dbReference>
<evidence type="ECO:0000256" key="3">
    <source>
        <dbReference type="ARBA" id="ARBA00010712"/>
    </source>
</evidence>
<comment type="catalytic activity">
    <reaction evidence="8 9">
        <text>L-2,4-diaminobutanoate + acetyl-CoA = (2S)-4-acetamido-2-aminobutanoate + CoA + H(+)</text>
        <dbReference type="Rhea" id="RHEA:16901"/>
        <dbReference type="ChEBI" id="CHEBI:15378"/>
        <dbReference type="ChEBI" id="CHEBI:57287"/>
        <dbReference type="ChEBI" id="CHEBI:57288"/>
        <dbReference type="ChEBI" id="CHEBI:58761"/>
        <dbReference type="ChEBI" id="CHEBI:58929"/>
        <dbReference type="EC" id="2.3.1.178"/>
    </reaction>
</comment>
<keyword evidence="7 9" id="KW-0012">Acyltransferase</keyword>
<evidence type="ECO:0000259" key="10">
    <source>
        <dbReference type="PROSITE" id="PS51186"/>
    </source>
</evidence>
<comment type="similarity">
    <text evidence="3 9">Belongs to the acetyltransferase family. EctA subfamily.</text>
</comment>
<organism evidence="11 12">
    <name type="scientific">Mycolicibacterium austroafricanum</name>
    <name type="common">Mycobacterium austroafricanum</name>
    <dbReference type="NCBI Taxonomy" id="39687"/>
    <lineage>
        <taxon>Bacteria</taxon>
        <taxon>Bacillati</taxon>
        <taxon>Actinomycetota</taxon>
        <taxon>Actinomycetes</taxon>
        <taxon>Mycobacteriales</taxon>
        <taxon>Mycobacteriaceae</taxon>
        <taxon>Mycolicibacterium</taxon>
    </lineage>
</organism>
<dbReference type="EC" id="2.3.1.178" evidence="4 9"/>
<evidence type="ECO:0000256" key="6">
    <source>
        <dbReference type="ARBA" id="ARBA00022679"/>
    </source>
</evidence>
<evidence type="ECO:0000313" key="12">
    <source>
        <dbReference type="Proteomes" id="UP001172687"/>
    </source>
</evidence>